<keyword evidence="2" id="KW-1185">Reference proteome</keyword>
<dbReference type="PANTHER" id="PTHR38479">
    <property type="entry name" value="LMO0824 PROTEIN"/>
    <property type="match status" value="1"/>
</dbReference>
<proteinExistence type="predicted"/>
<reference evidence="1 2" key="1">
    <citation type="submission" date="2020-08" db="EMBL/GenBank/DDBJ databases">
        <title>Genome public.</title>
        <authorList>
            <person name="Liu C."/>
            <person name="Sun Q."/>
        </authorList>
    </citation>
    <scope>NUCLEOTIDE SEQUENCE [LARGE SCALE GENOMIC DNA]</scope>
    <source>
        <strain evidence="1 2">BX2</strain>
    </source>
</reference>
<dbReference type="Proteomes" id="UP000644010">
    <property type="component" value="Unassembled WGS sequence"/>
</dbReference>
<protein>
    <submittedName>
        <fullName evidence="1">AlkZ family DNA glycosylase</fullName>
    </submittedName>
</protein>
<organism evidence="1 2">
    <name type="scientific">Parabacteroides segnis</name>
    <dbReference type="NCBI Taxonomy" id="2763058"/>
    <lineage>
        <taxon>Bacteria</taxon>
        <taxon>Pseudomonadati</taxon>
        <taxon>Bacteroidota</taxon>
        <taxon>Bacteroidia</taxon>
        <taxon>Bacteroidales</taxon>
        <taxon>Tannerellaceae</taxon>
        <taxon>Parabacteroides</taxon>
    </lineage>
</organism>
<gene>
    <name evidence="1" type="ORF">H8S77_05715</name>
</gene>
<sequence length="356" mass="41060">MSKMLTDIRLRSQQLVRPEFKDPKDLVSWMGAVQAQEYRMVKWALGIRLKSATLQTINDAYQRGDILRTHVMRPTWHLVAAEDIRWMLKLSSQRIIAACNSFAKGNGVDIPERTYTKANDLFEKVLEGNNHLTKQELEDEIVKAGIMPDSPKLGYLFTRAEQEGIICSGADRKEKATYALLEERAPKVKELHKEEALALLARKYFRSHSPASLSDFVWWSGLPVAEARQAIAAIDGELNKEKFASQELFLHQQWDKKFRTSDVLHFMPPFDEYLISYKDRTAVMDKEHHPKAFNNFGIFYPVILYNGQIVGNWKKVERKSGMTFDTSFFVECPDLDKELLEKAGDRYKTFMGKSVK</sequence>
<evidence type="ECO:0000313" key="2">
    <source>
        <dbReference type="Proteomes" id="UP000644010"/>
    </source>
</evidence>
<dbReference type="InterPro" id="IPR009351">
    <property type="entry name" value="AlkZ-like"/>
</dbReference>
<comment type="caution">
    <text evidence="1">The sequence shown here is derived from an EMBL/GenBank/DDBJ whole genome shotgun (WGS) entry which is preliminary data.</text>
</comment>
<evidence type="ECO:0000313" key="1">
    <source>
        <dbReference type="EMBL" id="MBC5642380.1"/>
    </source>
</evidence>
<dbReference type="Pfam" id="PF06224">
    <property type="entry name" value="AlkZ-like"/>
    <property type="match status" value="1"/>
</dbReference>
<accession>A0ABR7DXY5</accession>
<dbReference type="PANTHER" id="PTHR38479:SF2">
    <property type="entry name" value="WINGED HELIX DNA-BINDING DOMAIN-CONTAINING PROTEIN"/>
    <property type="match status" value="1"/>
</dbReference>
<dbReference type="EMBL" id="JACOOI010000004">
    <property type="protein sequence ID" value="MBC5642380.1"/>
    <property type="molecule type" value="Genomic_DNA"/>
</dbReference>
<name>A0ABR7DXY5_9BACT</name>